<dbReference type="InterPro" id="IPR043519">
    <property type="entry name" value="NT_sf"/>
</dbReference>
<feature type="region of interest" description="Disordered" evidence="1">
    <location>
        <begin position="623"/>
        <end position="745"/>
    </location>
</feature>
<dbReference type="Gene3D" id="3.30.460.10">
    <property type="entry name" value="Beta Polymerase, domain 2"/>
    <property type="match status" value="1"/>
</dbReference>
<dbReference type="Gene3D" id="1.10.1410.10">
    <property type="match status" value="1"/>
</dbReference>
<dbReference type="CDD" id="cd05402">
    <property type="entry name" value="NT_PAP_TUTase"/>
    <property type="match status" value="1"/>
</dbReference>
<dbReference type="EMBL" id="LGRX02014447">
    <property type="protein sequence ID" value="KAK3264614.1"/>
    <property type="molecule type" value="Genomic_DNA"/>
</dbReference>
<dbReference type="AlphaFoldDB" id="A0AAE0FRC6"/>
<sequence>MATVVADARNKKTRNRRRQAWRGNSQRQPEDGLAPGTSAEDLVEAAKDQALESSGQVLEKWRPSTSTAALEASLQTLVQVREPTQQGDKMLGDLLSRFGEMIKHFFKGVSVSPFGSFVSGLHSVDSDLDISLEVEEGSPFSYVEGGTETAEQRKARLQRRGPKNKEEFDRKEAKVQLLKKLTKILRGSRGAKEVQFIPHARVPLVKFTDVMSGISCDVCVGNDGVFKSTVLRHLSWIDPRYSQLSTLIKCWAKNSDLNDPANGTLNSFALTLLVVFHLQQVDPPILPPLRDLVCPAAAEEAEEPPQSAQEAAADEDLGLGAPDTTATVSEAPESAVAAASEACAPDGPGARAESKAERSRADACRDPSWSASRARGMQGWGKKNTSTLMQLLATFFARYAAVVDMWSQQLSLAAVPFTGEWGTGAQWEAGKYFMLVEDPFCVMENCARSVLNTQKDRVLNAFKRAHMLLEQPPAPQANGPLMRHLFGVYTSSEHGVGRELAPPPRAPQHARAVPVHPIPQHVHRPHIGQGHHPRHPHKAHASPSLPHAPQMQQSSQYLNVQPGHAAPQMVPPMVHGPPMVAPPPGFENFQFQQLHHPMHMKQPLVSTQQFARNVEMLRLAQEGQPGSGEGAVNVRPASGAAPPGLPPKALPEYVRTATNAFNVPRGKHTTSVPSDDASCGNRVTVASSSGDDSMKTPGHGIGQDMAASSNAGRRPKRIRKGGRGSGKGGSNGAEAQPTDRPIVVI</sequence>
<feature type="compositionally biased region" description="Basic residues" evidence="1">
    <location>
        <begin position="525"/>
        <end position="540"/>
    </location>
</feature>
<dbReference type="GO" id="GO:0031123">
    <property type="term" value="P:RNA 3'-end processing"/>
    <property type="evidence" value="ECO:0007669"/>
    <property type="project" value="TreeGrafter"/>
</dbReference>
<comment type="caution">
    <text evidence="3">The sequence shown here is derived from an EMBL/GenBank/DDBJ whole genome shotgun (WGS) entry which is preliminary data.</text>
</comment>
<evidence type="ECO:0000256" key="1">
    <source>
        <dbReference type="SAM" id="MobiDB-lite"/>
    </source>
</evidence>
<feature type="compositionally biased region" description="Basic residues" evidence="1">
    <location>
        <begin position="11"/>
        <end position="20"/>
    </location>
</feature>
<gene>
    <name evidence="3" type="ORF">CYMTET_26662</name>
</gene>
<dbReference type="GO" id="GO:0016779">
    <property type="term" value="F:nucleotidyltransferase activity"/>
    <property type="evidence" value="ECO:0007669"/>
    <property type="project" value="TreeGrafter"/>
</dbReference>
<evidence type="ECO:0000259" key="2">
    <source>
        <dbReference type="Pfam" id="PF22600"/>
    </source>
</evidence>
<dbReference type="Proteomes" id="UP001190700">
    <property type="component" value="Unassembled WGS sequence"/>
</dbReference>
<feature type="region of interest" description="Disordered" evidence="1">
    <location>
        <begin position="330"/>
        <end position="377"/>
    </location>
</feature>
<feature type="domain" description="Poly(A) RNA polymerase mitochondrial-like central palm" evidence="2">
    <location>
        <begin position="71"/>
        <end position="230"/>
    </location>
</feature>
<feature type="compositionally biased region" description="Basic residues" evidence="1">
    <location>
        <begin position="713"/>
        <end position="722"/>
    </location>
</feature>
<protein>
    <recommendedName>
        <fullName evidence="2">Poly(A) RNA polymerase mitochondrial-like central palm domain-containing protein</fullName>
    </recommendedName>
</protein>
<dbReference type="PANTHER" id="PTHR12271:SF123">
    <property type="entry name" value="PROTEIN HESO1"/>
    <property type="match status" value="1"/>
</dbReference>
<organism evidence="3 4">
    <name type="scientific">Cymbomonas tetramitiformis</name>
    <dbReference type="NCBI Taxonomy" id="36881"/>
    <lineage>
        <taxon>Eukaryota</taxon>
        <taxon>Viridiplantae</taxon>
        <taxon>Chlorophyta</taxon>
        <taxon>Pyramimonadophyceae</taxon>
        <taxon>Pyramimonadales</taxon>
        <taxon>Pyramimonadaceae</taxon>
        <taxon>Cymbomonas</taxon>
    </lineage>
</organism>
<feature type="compositionally biased region" description="Low complexity" evidence="1">
    <location>
        <begin position="330"/>
        <end position="345"/>
    </location>
</feature>
<accession>A0AAE0FRC6</accession>
<evidence type="ECO:0000313" key="4">
    <source>
        <dbReference type="Proteomes" id="UP001190700"/>
    </source>
</evidence>
<evidence type="ECO:0000313" key="3">
    <source>
        <dbReference type="EMBL" id="KAK3264614.1"/>
    </source>
</evidence>
<proteinExistence type="predicted"/>
<dbReference type="InterPro" id="IPR054708">
    <property type="entry name" value="MTPAP-like_central"/>
</dbReference>
<dbReference type="Pfam" id="PF22600">
    <property type="entry name" value="MTPAP-like_central"/>
    <property type="match status" value="1"/>
</dbReference>
<feature type="region of interest" description="Disordered" evidence="1">
    <location>
        <begin position="143"/>
        <end position="168"/>
    </location>
</feature>
<feature type="region of interest" description="Disordered" evidence="1">
    <location>
        <begin position="1"/>
        <end position="40"/>
    </location>
</feature>
<keyword evidence="4" id="KW-1185">Reference proteome</keyword>
<feature type="region of interest" description="Disordered" evidence="1">
    <location>
        <begin position="525"/>
        <end position="556"/>
    </location>
</feature>
<dbReference type="SUPFAM" id="SSF81631">
    <property type="entry name" value="PAP/OAS1 substrate-binding domain"/>
    <property type="match status" value="1"/>
</dbReference>
<name>A0AAE0FRC6_9CHLO</name>
<feature type="compositionally biased region" description="Basic and acidic residues" evidence="1">
    <location>
        <begin position="352"/>
        <end position="365"/>
    </location>
</feature>
<dbReference type="SUPFAM" id="SSF81301">
    <property type="entry name" value="Nucleotidyltransferase"/>
    <property type="match status" value="1"/>
</dbReference>
<dbReference type="PANTHER" id="PTHR12271">
    <property type="entry name" value="POLY A POLYMERASE CID PAP -RELATED"/>
    <property type="match status" value="1"/>
</dbReference>
<reference evidence="3 4" key="1">
    <citation type="journal article" date="2015" name="Genome Biol. Evol.">
        <title>Comparative Genomics of a Bacterivorous Green Alga Reveals Evolutionary Causalities and Consequences of Phago-Mixotrophic Mode of Nutrition.</title>
        <authorList>
            <person name="Burns J.A."/>
            <person name="Paasch A."/>
            <person name="Narechania A."/>
            <person name="Kim E."/>
        </authorList>
    </citation>
    <scope>NUCLEOTIDE SEQUENCE [LARGE SCALE GENOMIC DNA]</scope>
    <source>
        <strain evidence="3 4">PLY_AMNH</strain>
    </source>
</reference>